<comment type="caution">
    <text evidence="5">The sequence shown here is derived from an EMBL/GenBank/DDBJ whole genome shotgun (WGS) entry which is preliminary data.</text>
</comment>
<dbReference type="Gene3D" id="3.40.710.10">
    <property type="entry name" value="DD-peptidase/beta-lactamase superfamily"/>
    <property type="match status" value="1"/>
</dbReference>
<keyword evidence="2" id="KW-0732">Signal</keyword>
<feature type="chain" id="PRO_5041359081" evidence="2">
    <location>
        <begin position="18"/>
        <end position="580"/>
    </location>
</feature>
<dbReference type="InterPro" id="IPR012338">
    <property type="entry name" value="Beta-lactam/transpept-like"/>
</dbReference>
<sequence length="580" mass="62458">MRFLTIFALAIGHSVTALECHSDPILPPARNLGQSEAFQNALSGLTQKLDAAAKGDILAGWDINNTSMSVGIVSFDQENPNVPIWEYHHLAPGNVNGTKRVDKNSQYLIGSVSKVITDALVLRSGVDIDEPVTSFIPQLAGESLIQWGDIALRDLAEQLAGIPTNYGFSEYYYINFYFELLGFPPVENSSYPPCGVIGLNKGCSKDELLQGLLASYPTTTPQTHPVYSNVAFTLLSYALTARTNTSYADLLSTLLTTPLGMSSTSPDPGNDSLAVIPPVSNSWGSTYGDSAPGGGLVSTLSDLSVFLHAILTRAPALGLSERAVQEWLKPRSFTGSRSSFVGTPWEIFRPEPELLFPDGEGHTVTIHGKGGGAYGYASWVGLVEEYGLGVVVLTAGGENAVAIVQNAVLSTLIPIADRVAREQAAARYAGVWEGSGLNATVEVDGEGLKITGLWREGKDMLQAIREIWAVTANEWLPSTLGETYRAFPAMVEKQGVMGGREVVREDWRLQWDVRLALESELPGARLAGNDCLSWTLVDWLHYGSEPIDRIVFVKDAVTGEVIGLDVPFLRTGVLEKVGGL</sequence>
<protein>
    <submittedName>
        <fullName evidence="5">Beta-lactamase/transpeptidase-like protein</fullName>
    </submittedName>
</protein>
<proteinExistence type="inferred from homology"/>
<evidence type="ECO:0000313" key="5">
    <source>
        <dbReference type="EMBL" id="KAK0737325.1"/>
    </source>
</evidence>
<dbReference type="InterPro" id="IPR001466">
    <property type="entry name" value="Beta-lactam-related"/>
</dbReference>
<evidence type="ECO:0000256" key="2">
    <source>
        <dbReference type="SAM" id="SignalP"/>
    </source>
</evidence>
<evidence type="ECO:0000256" key="1">
    <source>
        <dbReference type="ARBA" id="ARBA00038473"/>
    </source>
</evidence>
<evidence type="ECO:0000259" key="3">
    <source>
        <dbReference type="Pfam" id="PF00144"/>
    </source>
</evidence>
<dbReference type="InterPro" id="IPR051478">
    <property type="entry name" value="Beta-lactamase-like_AB/R"/>
</dbReference>
<comment type="similarity">
    <text evidence="1">Belongs to the beta-lactamase family.</text>
</comment>
<dbReference type="EMBL" id="JAUKTV010000005">
    <property type="protein sequence ID" value="KAK0737325.1"/>
    <property type="molecule type" value="Genomic_DNA"/>
</dbReference>
<dbReference type="Pfam" id="PF00144">
    <property type="entry name" value="Beta-lactamase"/>
    <property type="match status" value="1"/>
</dbReference>
<dbReference type="Proteomes" id="UP001172159">
    <property type="component" value="Unassembled WGS sequence"/>
</dbReference>
<feature type="domain" description="Beta-lactamase-related" evidence="3">
    <location>
        <begin position="93"/>
        <end position="399"/>
    </location>
</feature>
<dbReference type="PANTHER" id="PTHR22935">
    <property type="entry name" value="PENICILLIN-BINDING PROTEIN"/>
    <property type="match status" value="1"/>
</dbReference>
<reference evidence="5" key="1">
    <citation type="submission" date="2023-06" db="EMBL/GenBank/DDBJ databases">
        <title>Genome-scale phylogeny and comparative genomics of the fungal order Sordariales.</title>
        <authorList>
            <consortium name="Lawrence Berkeley National Laboratory"/>
            <person name="Hensen N."/>
            <person name="Bonometti L."/>
            <person name="Westerberg I."/>
            <person name="Brannstrom I.O."/>
            <person name="Guillou S."/>
            <person name="Cros-Aarteil S."/>
            <person name="Calhoun S."/>
            <person name="Haridas S."/>
            <person name="Kuo A."/>
            <person name="Mondo S."/>
            <person name="Pangilinan J."/>
            <person name="Riley R."/>
            <person name="Labutti K."/>
            <person name="Andreopoulos B."/>
            <person name="Lipzen A."/>
            <person name="Chen C."/>
            <person name="Yanf M."/>
            <person name="Daum C."/>
            <person name="Ng V."/>
            <person name="Clum A."/>
            <person name="Steindorff A."/>
            <person name="Ohm R."/>
            <person name="Martin F."/>
            <person name="Silar P."/>
            <person name="Natvig D."/>
            <person name="Lalanne C."/>
            <person name="Gautier V."/>
            <person name="Ament-Velasquez S.L."/>
            <person name="Kruys A."/>
            <person name="Hutchinson M.I."/>
            <person name="Powell A.J."/>
            <person name="Barry K."/>
            <person name="Miller A.N."/>
            <person name="Grigoriev I.V."/>
            <person name="Debuchy R."/>
            <person name="Gladieux P."/>
            <person name="Thoren M.H."/>
            <person name="Johannesson H."/>
        </authorList>
    </citation>
    <scope>NUCLEOTIDE SEQUENCE</scope>
    <source>
        <strain evidence="5">CBS 540.89</strain>
    </source>
</reference>
<organism evidence="5 6">
    <name type="scientific">Apiosordaria backusii</name>
    <dbReference type="NCBI Taxonomy" id="314023"/>
    <lineage>
        <taxon>Eukaryota</taxon>
        <taxon>Fungi</taxon>
        <taxon>Dikarya</taxon>
        <taxon>Ascomycota</taxon>
        <taxon>Pezizomycotina</taxon>
        <taxon>Sordariomycetes</taxon>
        <taxon>Sordariomycetidae</taxon>
        <taxon>Sordariales</taxon>
        <taxon>Lasiosphaeriaceae</taxon>
        <taxon>Apiosordaria</taxon>
    </lineage>
</organism>
<dbReference type="SUPFAM" id="SSF56601">
    <property type="entry name" value="beta-lactamase/transpeptidase-like"/>
    <property type="match status" value="1"/>
</dbReference>
<feature type="domain" description="Beta-lactamase-like ARB-00930-like C-terminal" evidence="4">
    <location>
        <begin position="420"/>
        <end position="574"/>
    </location>
</feature>
<evidence type="ECO:0000313" key="6">
    <source>
        <dbReference type="Proteomes" id="UP001172159"/>
    </source>
</evidence>
<feature type="signal peptide" evidence="2">
    <location>
        <begin position="1"/>
        <end position="17"/>
    </location>
</feature>
<accession>A0AA40BN64</accession>
<dbReference type="PANTHER" id="PTHR22935:SF95">
    <property type="entry name" value="BETA-LACTAMASE-LIKE 1-RELATED"/>
    <property type="match status" value="1"/>
</dbReference>
<name>A0AA40BN64_9PEZI</name>
<keyword evidence="6" id="KW-1185">Reference proteome</keyword>
<dbReference type="InterPro" id="IPR058664">
    <property type="entry name" value="ARB_00930-like_C"/>
</dbReference>
<evidence type="ECO:0000259" key="4">
    <source>
        <dbReference type="Pfam" id="PF26335"/>
    </source>
</evidence>
<dbReference type="Pfam" id="PF26335">
    <property type="entry name" value="ARB_00930_C"/>
    <property type="match status" value="1"/>
</dbReference>
<dbReference type="AlphaFoldDB" id="A0AA40BN64"/>
<gene>
    <name evidence="5" type="ORF">B0T21DRAFT_286950</name>
</gene>